<protein>
    <submittedName>
        <fullName evidence="2">Glycerol-3-phosphate dehydrogenase</fullName>
    </submittedName>
</protein>
<gene>
    <name evidence="2" type="ORF">IAD50_05740</name>
</gene>
<accession>A0A9D1LAZ6</accession>
<dbReference type="Pfam" id="PF07479">
    <property type="entry name" value="NAD_Gly3P_dh_C"/>
    <property type="match status" value="1"/>
</dbReference>
<feature type="domain" description="Glycerol-3-phosphate dehydrogenase NAD-dependent C-terminal" evidence="1">
    <location>
        <begin position="27"/>
        <end position="159"/>
    </location>
</feature>
<reference evidence="2" key="1">
    <citation type="submission" date="2020-10" db="EMBL/GenBank/DDBJ databases">
        <authorList>
            <person name="Gilroy R."/>
        </authorList>
    </citation>
    <scope>NUCLEOTIDE SEQUENCE</scope>
    <source>
        <strain evidence="2">CHK195-4489</strain>
    </source>
</reference>
<dbReference type="Proteomes" id="UP000824089">
    <property type="component" value="Unassembled WGS sequence"/>
</dbReference>
<dbReference type="InterPro" id="IPR013328">
    <property type="entry name" value="6PGD_dom2"/>
</dbReference>
<reference evidence="2" key="2">
    <citation type="journal article" date="2021" name="PeerJ">
        <title>Extensive microbial diversity within the chicken gut microbiome revealed by metagenomics and culture.</title>
        <authorList>
            <person name="Gilroy R."/>
            <person name="Ravi A."/>
            <person name="Getino M."/>
            <person name="Pursley I."/>
            <person name="Horton D.L."/>
            <person name="Alikhan N.F."/>
            <person name="Baker D."/>
            <person name="Gharbi K."/>
            <person name="Hall N."/>
            <person name="Watson M."/>
            <person name="Adriaenssens E.M."/>
            <person name="Foster-Nyarko E."/>
            <person name="Jarju S."/>
            <person name="Secka A."/>
            <person name="Antonio M."/>
            <person name="Oren A."/>
            <person name="Chaudhuri R.R."/>
            <person name="La Ragione R."/>
            <person name="Hildebrand F."/>
            <person name="Pallen M.J."/>
        </authorList>
    </citation>
    <scope>NUCLEOTIDE SEQUENCE</scope>
    <source>
        <strain evidence="2">CHK195-4489</strain>
    </source>
</reference>
<evidence type="ECO:0000313" key="3">
    <source>
        <dbReference type="Proteomes" id="UP000824089"/>
    </source>
</evidence>
<name>A0A9D1LAZ6_9CLOT</name>
<dbReference type="GO" id="GO:0005975">
    <property type="term" value="P:carbohydrate metabolic process"/>
    <property type="evidence" value="ECO:0007669"/>
    <property type="project" value="InterPro"/>
</dbReference>
<dbReference type="PANTHER" id="PTHR11728:SF1">
    <property type="entry name" value="GLYCEROL-3-PHOSPHATE DEHYDROGENASE [NAD(+)] 2, CHLOROPLASTIC"/>
    <property type="match status" value="1"/>
</dbReference>
<dbReference type="PANTHER" id="PTHR11728">
    <property type="entry name" value="GLYCEROL-3-PHOSPHATE DEHYDROGENASE"/>
    <property type="match status" value="1"/>
</dbReference>
<dbReference type="Gene3D" id="1.10.1040.10">
    <property type="entry name" value="N-(1-d-carboxylethyl)-l-norvaline Dehydrogenase, domain 2"/>
    <property type="match status" value="1"/>
</dbReference>
<comment type="caution">
    <text evidence="2">The sequence shown here is derived from an EMBL/GenBank/DDBJ whole genome shotgun (WGS) entry which is preliminary data.</text>
</comment>
<dbReference type="AlphaFoldDB" id="A0A9D1LAZ6"/>
<proteinExistence type="predicted"/>
<feature type="non-terminal residue" evidence="2">
    <location>
        <position position="1"/>
    </location>
</feature>
<evidence type="ECO:0000313" key="2">
    <source>
        <dbReference type="EMBL" id="HIU29782.1"/>
    </source>
</evidence>
<dbReference type="SUPFAM" id="SSF48179">
    <property type="entry name" value="6-phosphogluconate dehydrogenase C-terminal domain-like"/>
    <property type="match status" value="1"/>
</dbReference>
<organism evidence="2 3">
    <name type="scientific">Candidatus Egerieisoma faecipullorum</name>
    <dbReference type="NCBI Taxonomy" id="2840963"/>
    <lineage>
        <taxon>Bacteria</taxon>
        <taxon>Bacillati</taxon>
        <taxon>Bacillota</taxon>
        <taxon>Clostridia</taxon>
        <taxon>Eubacteriales</taxon>
        <taxon>Clostridiaceae</taxon>
        <taxon>Clostridiaceae incertae sedis</taxon>
        <taxon>Candidatus Egerieisoma</taxon>
    </lineage>
</organism>
<dbReference type="InterPro" id="IPR006109">
    <property type="entry name" value="G3P_DH_NAD-dep_C"/>
</dbReference>
<dbReference type="GO" id="GO:0006072">
    <property type="term" value="P:glycerol-3-phosphate metabolic process"/>
    <property type="evidence" value="ECO:0007669"/>
    <property type="project" value="InterPro"/>
</dbReference>
<dbReference type="EMBL" id="DVMM01000119">
    <property type="protein sequence ID" value="HIU29782.1"/>
    <property type="molecule type" value="Genomic_DNA"/>
</dbReference>
<evidence type="ECO:0000259" key="1">
    <source>
        <dbReference type="Pfam" id="PF07479"/>
    </source>
</evidence>
<dbReference type="InterPro" id="IPR008927">
    <property type="entry name" value="6-PGluconate_DH-like_C_sf"/>
</dbReference>
<sequence>ASHQINLTKHLVNELNSSLIRFYYGQDLIGCEIGAAAKNVMGIAAGMLDGIDCPGLKGALMARGAREVSRLIRAMGGNELTAYGLSHLGDYQATLFSEYSQNRLYGENFIRGVQSAKLAEGVDTSKAMVKLSEDYDVELPISRSIYTMLFEGAEPRSVLSSMFDRKNKFEF</sequence>
<dbReference type="GO" id="GO:0005829">
    <property type="term" value="C:cytosol"/>
    <property type="evidence" value="ECO:0007669"/>
    <property type="project" value="TreeGrafter"/>
</dbReference>